<gene>
    <name evidence="2" type="ORF">EQG49_03170</name>
</gene>
<dbReference type="EMBL" id="CP037940">
    <property type="protein sequence ID" value="QBO35526.1"/>
    <property type="molecule type" value="Genomic_DNA"/>
</dbReference>
<dbReference type="KEGG" id="wei:EQG49_03170"/>
<name>A0A4P6YSA9_9LACO</name>
<keyword evidence="1" id="KW-0175">Coiled coil</keyword>
<feature type="coiled-coil region" evidence="1">
    <location>
        <begin position="105"/>
        <end position="132"/>
    </location>
</feature>
<evidence type="ECO:0000313" key="3">
    <source>
        <dbReference type="Proteomes" id="UP000292886"/>
    </source>
</evidence>
<sequence length="676" mass="75814">MAITIELKNQRMIDGPVATPVEPSKESMFIIGAEARRQSRVKRLNELTRQHDEIAHKISNVEQKRDQAINLLNAGQKDVKRAVELLNDEQLSNAIKDLDYAVRSRNENQNKLEILKRKIETIERDQKTANHKYQLALDEREWTTELVSFLMDIDNFSANARTVHSYQDIRNQLATVSENLQQAEAKTPDLQENVGMAQDDLVECDAKLKKYEEQLTTYEVETANMPTADDIAREIQKLESRKEILTESKAKAGADIGNLEVTLPDLEINREQSRYELAKLENQIFDVIRLYDNDAQLGDVIAANVEYQRDDAKRVATNNLQRLMDALDGTAGQDTFAYNGEEVTISITEPIQNNAEIADLTTIGAEYGQVQLVSINGKNVANVLVADQEFISGQAQQANETKTDAAKQIALENINRAYDEIIELFNDATAKTALTNQQLEVVAQSNQHMATMRAQVKFNPESPLLKNGQLAIWEGWQNAHEDFGNNKDVMNDYAEAIFSIINEYAEKATGLDEFRAQVNDWFLVTDYYKSNKNGTKNNDFKPGLITFAAETRKNNDSSWQPASTEKSDGSGGEATIFHTLPKLLHINAAKEKMGTAPILSLHDEAFSVVDVDNTNALMQVFAAYGIDMIANSYEFAMAQYSAIQDGFALTTTTMPGNRLKVGESYFQEGIQILQGE</sequence>
<feature type="coiled-coil region" evidence="1">
    <location>
        <begin position="166"/>
        <end position="283"/>
    </location>
</feature>
<reference evidence="3" key="1">
    <citation type="submission" date="2019-03" db="EMBL/GenBank/DDBJ databases">
        <title>Weissella sp. 26KH-42 Genome sequencing.</title>
        <authorList>
            <person name="Heo J."/>
            <person name="Kim S.-J."/>
            <person name="Kim J.-S."/>
            <person name="Hong S.-B."/>
            <person name="Kwon S.-W."/>
        </authorList>
    </citation>
    <scope>NUCLEOTIDE SEQUENCE [LARGE SCALE GENOMIC DNA]</scope>
    <source>
        <strain evidence="3">26KH-42</strain>
    </source>
</reference>
<evidence type="ECO:0000256" key="1">
    <source>
        <dbReference type="SAM" id="Coils"/>
    </source>
</evidence>
<evidence type="ECO:0000313" key="2">
    <source>
        <dbReference type="EMBL" id="QBO35526.1"/>
    </source>
</evidence>
<protein>
    <submittedName>
        <fullName evidence="2">Uncharacterized protein</fullName>
    </submittedName>
</protein>
<keyword evidence="3" id="KW-1185">Reference proteome</keyword>
<accession>A0A4P6YSA9</accession>
<organism evidence="2 3">
    <name type="scientific">Periweissella cryptocerci</name>
    <dbReference type="NCBI Taxonomy" id="2506420"/>
    <lineage>
        <taxon>Bacteria</taxon>
        <taxon>Bacillati</taxon>
        <taxon>Bacillota</taxon>
        <taxon>Bacilli</taxon>
        <taxon>Lactobacillales</taxon>
        <taxon>Lactobacillaceae</taxon>
        <taxon>Periweissella</taxon>
    </lineage>
</organism>
<dbReference type="Gene3D" id="1.10.287.1490">
    <property type="match status" value="1"/>
</dbReference>
<proteinExistence type="predicted"/>
<dbReference type="AlphaFoldDB" id="A0A4P6YSA9"/>
<dbReference type="Proteomes" id="UP000292886">
    <property type="component" value="Chromosome"/>
</dbReference>
<dbReference type="RefSeq" id="WP_133362605.1">
    <property type="nucleotide sequence ID" value="NZ_CP037940.1"/>
</dbReference>